<evidence type="ECO:0000313" key="3">
    <source>
        <dbReference type="Proteomes" id="UP000298616"/>
    </source>
</evidence>
<dbReference type="OrthoDB" id="1490051at2"/>
<evidence type="ECO:0000313" key="2">
    <source>
        <dbReference type="EMBL" id="QCK16374.1"/>
    </source>
</evidence>
<dbReference type="EMBL" id="CP028923">
    <property type="protein sequence ID" value="QCK16374.1"/>
    <property type="molecule type" value="Genomic_DNA"/>
</dbReference>
<dbReference type="Pfam" id="PF18962">
    <property type="entry name" value="Por_Secre_tail"/>
    <property type="match status" value="1"/>
</dbReference>
<protein>
    <recommendedName>
        <fullName evidence="1">Secretion system C-terminal sorting domain-containing protein</fullName>
    </recommendedName>
</protein>
<evidence type="ECO:0000259" key="1">
    <source>
        <dbReference type="Pfam" id="PF18962"/>
    </source>
</evidence>
<name>A0A4D7K6I5_9BACT</name>
<accession>A0A4D7K6I5</accession>
<dbReference type="NCBIfam" id="TIGR04183">
    <property type="entry name" value="Por_Secre_tail"/>
    <property type="match status" value="1"/>
</dbReference>
<dbReference type="Proteomes" id="UP000298616">
    <property type="component" value="Chromosome"/>
</dbReference>
<dbReference type="AlphaFoldDB" id="A0A4D7K6I5"/>
<dbReference type="KEGG" id="fpf:DCC35_17345"/>
<sequence length="619" mass="64262">MKLFFSRAIILLIAIYLLQDNIVIAQQVNAFAAVTSLSGNNITVSEVDETFDSFEVGEKILIMQMQDDVIGETGNNTNFGDLGDIRSAGLTEMVEITAINEASGIPNSITVDNISNSFNICSNCSVQIVSFPDLGNNYSTSADITSKAWDGKTGGVVAVRVSGVLTLNHDIIMDGKGFRGGARDNNTISGNCDDAEHFSSSDDRYAGKGEGIYKIDDSNYLYGRGKILTGGGGGNEHNGGGGGGGNFDIGGDGGAGWNCNGSTAGGIGGLSLSSFISSSRMFLGGGGGAGEGNNNVNSNGGNGGGIIILQAQTLKTVGNDRRLISANGETASDSGNDGAGGGGAAGSIFIDVNTYNILGASGADITANGGNGGNVNHSNAHGGGGGGSQGVIMYSAAHPPEIISYTMIGLAGCNNFSCSSTASDAGGNNYDGIMVGAGSPLPVELISFEARINQSELIVNLKWATATEINNEKFIVQRSIDGSTWMPVTEVQGAGDSNEILYYSTSDDNPVLGKSYYRLKQIDFDGDFEYSPIVSVNLSPNNHSIIYPNPAKNIAYIKLLNNQEINNIQLISSTGSIVTPEIKLSNGVHSFPVIQYAAGVYSLIINTEKEKIIRKLIIK</sequence>
<dbReference type="RefSeq" id="WP_137091963.1">
    <property type="nucleotide sequence ID" value="NZ_CP028923.1"/>
</dbReference>
<organism evidence="2 3">
    <name type="scientific">Mangrovivirga cuniculi</name>
    <dbReference type="NCBI Taxonomy" id="2715131"/>
    <lineage>
        <taxon>Bacteria</taxon>
        <taxon>Pseudomonadati</taxon>
        <taxon>Bacteroidota</taxon>
        <taxon>Cytophagia</taxon>
        <taxon>Cytophagales</taxon>
        <taxon>Mangrovivirgaceae</taxon>
        <taxon>Mangrovivirga</taxon>
    </lineage>
</organism>
<proteinExistence type="predicted"/>
<feature type="domain" description="Secretion system C-terminal sorting" evidence="1">
    <location>
        <begin position="546"/>
        <end position="618"/>
    </location>
</feature>
<gene>
    <name evidence="2" type="ORF">DCC35_17345</name>
</gene>
<dbReference type="InterPro" id="IPR026444">
    <property type="entry name" value="Secre_tail"/>
</dbReference>
<reference evidence="2 3" key="1">
    <citation type="submission" date="2018-04" db="EMBL/GenBank/DDBJ databases">
        <title>Complete genome uncultured novel isolate.</title>
        <authorList>
            <person name="Merlino G."/>
        </authorList>
    </citation>
    <scope>NUCLEOTIDE SEQUENCE [LARGE SCALE GENOMIC DNA]</scope>
    <source>
        <strain evidence="3">R1DC9</strain>
    </source>
</reference>
<keyword evidence="3" id="KW-1185">Reference proteome</keyword>